<dbReference type="PANTHER" id="PTHR30087:SF0">
    <property type="entry name" value="INNER MEMBRANE PROTEIN"/>
    <property type="match status" value="1"/>
</dbReference>
<dbReference type="PANTHER" id="PTHR30087">
    <property type="entry name" value="INNER MEMBRANE PROTEIN"/>
    <property type="match status" value="1"/>
</dbReference>
<dbReference type="Pfam" id="PF04463">
    <property type="entry name" value="2-thiour_desulf"/>
    <property type="match status" value="1"/>
</dbReference>
<dbReference type="RefSeq" id="WP_066222414.1">
    <property type="nucleotide sequence ID" value="NZ_JAMXDS010000001.1"/>
</dbReference>
<dbReference type="InterPro" id="IPR013560">
    <property type="entry name" value="DUF1722"/>
</dbReference>
<dbReference type="EMBL" id="LNTC01000085">
    <property type="protein sequence ID" value="OQR41224.1"/>
    <property type="molecule type" value="Genomic_DNA"/>
</dbReference>
<feature type="domain" description="DUF1722" evidence="1">
    <location>
        <begin position="188"/>
        <end position="304"/>
    </location>
</feature>
<sequence length="317" mass="36591">MILGVSSCLLGNMCRYDGHGAKDDFVFNSLKDYFTLLPYCPENSIWSAPREAIRQVSIDGEVKIFTSTKEPKDVTDILDDACEKMALKACNDDLCGFVLKSASPSCGMERVKVYQPLNAPSIKNGVGVFAKKLKEKMPNLPIEEEGRLNDAWLRENFLMQVYSYADLKELLKKEKKISNLVEFHTSYKYLIYSKSQNSYKILGKIVANSEKKDIEELYKDYEAEFLKAIATKSTLNKTYNILLHIFGYFKKHITKEEKVDILESMYDFKNRVIPLISVIKIFNIYINRFDITYLKNQKFLNPYPSKLALRSDLKSFK</sequence>
<comment type="caution">
    <text evidence="2">The sequence shown here is derived from an EMBL/GenBank/DDBJ whole genome shotgun (WGS) entry which is preliminary data.</text>
</comment>
<accession>A0A1V9VB88</accession>
<gene>
    <name evidence="2" type="ORF">AS859_06960</name>
</gene>
<dbReference type="InterPro" id="IPR007553">
    <property type="entry name" value="2-thiour_desulf"/>
</dbReference>
<evidence type="ECO:0000313" key="3">
    <source>
        <dbReference type="Proteomes" id="UP000192599"/>
    </source>
</evidence>
<dbReference type="InterPro" id="IPR017087">
    <property type="entry name" value="UCP037004"/>
</dbReference>
<dbReference type="Pfam" id="PF08349">
    <property type="entry name" value="DUF1722"/>
    <property type="match status" value="1"/>
</dbReference>
<evidence type="ECO:0000313" key="2">
    <source>
        <dbReference type="EMBL" id="OQR41224.1"/>
    </source>
</evidence>
<dbReference type="Proteomes" id="UP000192599">
    <property type="component" value="Unassembled WGS sequence"/>
</dbReference>
<dbReference type="PIRSF" id="PIRSF037004">
    <property type="entry name" value="UCP037004"/>
    <property type="match status" value="1"/>
</dbReference>
<organism evidence="2 3">
    <name type="scientific">Aliarcobacter cryaerophilus</name>
    <dbReference type="NCBI Taxonomy" id="28198"/>
    <lineage>
        <taxon>Bacteria</taxon>
        <taxon>Pseudomonadati</taxon>
        <taxon>Campylobacterota</taxon>
        <taxon>Epsilonproteobacteria</taxon>
        <taxon>Campylobacterales</taxon>
        <taxon>Arcobacteraceae</taxon>
        <taxon>Aliarcobacter</taxon>
    </lineage>
</organism>
<dbReference type="AlphaFoldDB" id="A0A1V9VB88"/>
<name>A0A1V9VB88_9BACT</name>
<protein>
    <recommendedName>
        <fullName evidence="1">DUF1722 domain-containing protein</fullName>
    </recommendedName>
</protein>
<evidence type="ECO:0000259" key="1">
    <source>
        <dbReference type="Pfam" id="PF08349"/>
    </source>
</evidence>
<proteinExistence type="predicted"/>
<reference evidence="2 3" key="1">
    <citation type="submission" date="2017-04" db="EMBL/GenBank/DDBJ databases">
        <title>Accumulation and expression of multiple antibiotic resistance genes in Arcobacter cryaerophilus that thrives in sewage.</title>
        <authorList>
            <person name="Millar J.A."/>
            <person name="Raghavan R."/>
        </authorList>
    </citation>
    <scope>NUCLEOTIDE SEQUENCE [LARGE SCALE GENOMIC DNA]</scope>
    <source>
        <strain evidence="2 3">AZT-1</strain>
    </source>
</reference>